<comment type="similarity">
    <text evidence="1">Belongs to the CAPAB/TerDEXZ family.</text>
</comment>
<name>A0A0S2LW23_9MICC</name>
<dbReference type="InterPro" id="IPR051324">
    <property type="entry name" value="Stress/Tellurium_Resist"/>
</dbReference>
<dbReference type="EMBL" id="CP013200">
    <property type="protein sequence ID" value="ALO65618.1"/>
    <property type="molecule type" value="Genomic_DNA"/>
</dbReference>
<gene>
    <name evidence="3" type="ORF">AS189_02825</name>
</gene>
<dbReference type="RefSeq" id="WP_062286223.1">
    <property type="nucleotide sequence ID" value="NZ_CP013200.1"/>
</dbReference>
<feature type="domain" description="TerD" evidence="2">
    <location>
        <begin position="4"/>
        <end position="188"/>
    </location>
</feature>
<dbReference type="PANTHER" id="PTHR32097:SF4">
    <property type="entry name" value="GENERAL STRESS PROTEIN 16U"/>
    <property type="match status" value="1"/>
</dbReference>
<dbReference type="Proteomes" id="UP000059574">
    <property type="component" value="Chromosome"/>
</dbReference>
<reference evidence="3 4" key="2">
    <citation type="journal article" date="2016" name="J. Biotechnol.">
        <title>Complete genome sequence of Arthrobacter alpinus ERGS4:06, a yellow pigmented bacterium tolerant to cold and radiations isolated from Sikkim Himalaya.</title>
        <authorList>
            <person name="Kumar R."/>
            <person name="Singh D."/>
            <person name="Swarnkar M.K."/>
            <person name="Singh A.K."/>
            <person name="Kumar S."/>
        </authorList>
    </citation>
    <scope>NUCLEOTIDE SEQUENCE [LARGE SCALE GENOMIC DNA]</scope>
    <source>
        <strain evidence="3 4">ERGS4:06</strain>
    </source>
</reference>
<dbReference type="Gene3D" id="2.60.60.30">
    <property type="entry name" value="sav2460 like domains"/>
    <property type="match status" value="1"/>
</dbReference>
<dbReference type="AlphaFoldDB" id="A0A0S2LW23"/>
<dbReference type="FunFam" id="2.60.60.30:FF:000001">
    <property type="entry name" value="Tellurium resistance protein TerD"/>
    <property type="match status" value="1"/>
</dbReference>
<dbReference type="InterPro" id="IPR003325">
    <property type="entry name" value="TerD"/>
</dbReference>
<protein>
    <submittedName>
        <fullName evidence="3">Chemical-damaging agent resistance protein C</fullName>
    </submittedName>
</protein>
<evidence type="ECO:0000256" key="1">
    <source>
        <dbReference type="ARBA" id="ARBA00008775"/>
    </source>
</evidence>
<evidence type="ECO:0000313" key="3">
    <source>
        <dbReference type="EMBL" id="ALO65618.1"/>
    </source>
</evidence>
<proteinExistence type="inferred from homology"/>
<evidence type="ECO:0000259" key="2">
    <source>
        <dbReference type="Pfam" id="PF02342"/>
    </source>
</evidence>
<evidence type="ECO:0000313" key="4">
    <source>
        <dbReference type="Proteomes" id="UP000059574"/>
    </source>
</evidence>
<dbReference type="CDD" id="cd06974">
    <property type="entry name" value="TerD_like"/>
    <property type="match status" value="1"/>
</dbReference>
<reference evidence="4" key="1">
    <citation type="submission" date="2015-11" db="EMBL/GenBank/DDBJ databases">
        <authorList>
            <person name="Kumar R."/>
            <person name="Singh D."/>
            <person name="Swarnkar M.K."/>
            <person name="Singh A.K."/>
            <person name="Kumar S."/>
        </authorList>
    </citation>
    <scope>NUCLEOTIDE SEQUENCE [LARGE SCALE GENOMIC DNA]</scope>
    <source>
        <strain evidence="4">ERGS4:06</strain>
    </source>
</reference>
<accession>A0A0S2LW23</accession>
<sequence>MASLTLSKGSNLSLTKADPGLQMAMVGLGWDPRTTSGHQFDLDASALLVTASGKVRNNDDFIFYNQLESKDGSVVHQGDNRTGEGDGDDEQILINLSTVSADIERVVIVVSIDQAEARSQNFGQVRDAYCRVINQENDHEIVRYDLSEDAASETTMVFAEIYRNGAEWKFRAVGQGYASGLHGIATDYGIVLD</sequence>
<dbReference type="PANTHER" id="PTHR32097">
    <property type="entry name" value="CAMP-BINDING PROTEIN 1-RELATED"/>
    <property type="match status" value="1"/>
</dbReference>
<dbReference type="OrthoDB" id="56224at2"/>
<dbReference type="Pfam" id="PF02342">
    <property type="entry name" value="TerD"/>
    <property type="match status" value="1"/>
</dbReference>
<organism evidence="3 4">
    <name type="scientific">Arthrobacter alpinus</name>
    <dbReference type="NCBI Taxonomy" id="656366"/>
    <lineage>
        <taxon>Bacteria</taxon>
        <taxon>Bacillati</taxon>
        <taxon>Actinomycetota</taxon>
        <taxon>Actinomycetes</taxon>
        <taxon>Micrococcales</taxon>
        <taxon>Micrococcaceae</taxon>
        <taxon>Arthrobacter</taxon>
    </lineage>
</organism>